<evidence type="ECO:0000313" key="2">
    <source>
        <dbReference type="Proteomes" id="UP000215590"/>
    </source>
</evidence>
<proteinExistence type="predicted"/>
<dbReference type="EMBL" id="NNRJ01000002">
    <property type="protein sequence ID" value="OYR23003.1"/>
    <property type="molecule type" value="Genomic_DNA"/>
</dbReference>
<accession>A0A256G7C3</accession>
<dbReference type="Proteomes" id="UP000215590">
    <property type="component" value="Unassembled WGS sequence"/>
</dbReference>
<sequence length="64" mass="7730">MDSERHWIRFDELNRFTWPGYDLRPKPDGTYQYGMLPRGLFEALRNGIVEVHRARRAQLVPRDE</sequence>
<gene>
    <name evidence="1" type="ORF">CEV31_0079</name>
</gene>
<name>A0A256G7C3_9HYPH</name>
<reference evidence="1 2" key="1">
    <citation type="submission" date="2017-07" db="EMBL/GenBank/DDBJ databases">
        <title>Phylogenetic study on the rhizospheric bacterium Ochrobactrum sp. A44.</title>
        <authorList>
            <person name="Krzyzanowska D.M."/>
            <person name="Ossowicki A."/>
            <person name="Rajewska M."/>
            <person name="Maciag T."/>
            <person name="Kaczynski Z."/>
            <person name="Czerwicka M."/>
            <person name="Jafra S."/>
        </authorList>
    </citation>
    <scope>NUCLEOTIDE SEQUENCE [LARGE SCALE GENOMIC DNA]</scope>
    <source>
        <strain evidence="1 2">DSM 7216</strain>
    </source>
</reference>
<comment type="caution">
    <text evidence="1">The sequence shown here is derived from an EMBL/GenBank/DDBJ whole genome shotgun (WGS) entry which is preliminary data.</text>
</comment>
<dbReference type="AlphaFoldDB" id="A0A256G7C3"/>
<organism evidence="1 2">
    <name type="scientific">Brucella thiophenivorans</name>
    <dbReference type="NCBI Taxonomy" id="571255"/>
    <lineage>
        <taxon>Bacteria</taxon>
        <taxon>Pseudomonadati</taxon>
        <taxon>Pseudomonadota</taxon>
        <taxon>Alphaproteobacteria</taxon>
        <taxon>Hyphomicrobiales</taxon>
        <taxon>Brucellaceae</taxon>
        <taxon>Brucella/Ochrobactrum group</taxon>
        <taxon>Brucella</taxon>
    </lineage>
</organism>
<protein>
    <submittedName>
        <fullName evidence="1">Uncharacterized protein</fullName>
    </submittedName>
</protein>
<evidence type="ECO:0000313" key="1">
    <source>
        <dbReference type="EMBL" id="OYR23003.1"/>
    </source>
</evidence>
<keyword evidence="2" id="KW-1185">Reference proteome</keyword>